<feature type="compositionally biased region" description="Acidic residues" evidence="1">
    <location>
        <begin position="310"/>
        <end position="321"/>
    </location>
</feature>
<reference evidence="2 3" key="1">
    <citation type="submission" date="2013-02" db="EMBL/GenBank/DDBJ databases">
        <title>The Genome Annotation of Plasmodium falciparum Tanzania (2000708).</title>
        <authorList>
            <consortium name="The Broad Institute Genome Sequencing Platform"/>
            <consortium name="The Broad Institute Genome Sequencing Center for Infectious Disease"/>
            <person name="Neafsey D."/>
            <person name="Hoffman S."/>
            <person name="Volkman S."/>
            <person name="Rosenthal P."/>
            <person name="Walker B."/>
            <person name="Young S.K."/>
            <person name="Zeng Q."/>
            <person name="Gargeya S."/>
            <person name="Fitzgerald M."/>
            <person name="Haas B."/>
            <person name="Abouelleil A."/>
            <person name="Allen A.W."/>
            <person name="Alvarado L."/>
            <person name="Arachchi H.M."/>
            <person name="Berlin A.M."/>
            <person name="Chapman S.B."/>
            <person name="Gainer-Dewar J."/>
            <person name="Goldberg J."/>
            <person name="Griggs A."/>
            <person name="Gujja S."/>
            <person name="Hansen M."/>
            <person name="Howarth C."/>
            <person name="Imamovic A."/>
            <person name="Ireland A."/>
            <person name="Larimer J."/>
            <person name="McCowan C."/>
            <person name="Murphy C."/>
            <person name="Pearson M."/>
            <person name="Poon T.W."/>
            <person name="Priest M."/>
            <person name="Roberts A."/>
            <person name="Saif S."/>
            <person name="Shea T."/>
            <person name="Sisk P."/>
            <person name="Sykes S."/>
            <person name="Wortman J."/>
            <person name="Nusbaum C."/>
            <person name="Birren B."/>
        </authorList>
    </citation>
    <scope>NUCLEOTIDE SEQUENCE [LARGE SCALE GENOMIC DNA]</scope>
    <source>
        <strain evidence="3">Tanzania (2000708)</strain>
    </source>
</reference>
<dbReference type="OrthoDB" id="377014at2759"/>
<feature type="region of interest" description="Disordered" evidence="1">
    <location>
        <begin position="300"/>
        <end position="323"/>
    </location>
</feature>
<dbReference type="Pfam" id="PF07133">
    <property type="entry name" value="Merozoite_SPAM"/>
    <property type="match status" value="1"/>
</dbReference>
<reference evidence="2 3" key="2">
    <citation type="submission" date="2013-02" db="EMBL/GenBank/DDBJ databases">
        <title>The Genome Sequence of Plasmodium falciparum Tanzania (2000708).</title>
        <authorList>
            <consortium name="The Broad Institute Genome Sequencing Platform"/>
            <consortium name="The Broad Institute Genome Sequencing Center for Infectious Disease"/>
            <person name="Neafsey D."/>
            <person name="Cheeseman I."/>
            <person name="Volkman S."/>
            <person name="Adams J."/>
            <person name="Walker B."/>
            <person name="Young S.K."/>
            <person name="Zeng Q."/>
            <person name="Gargeya S."/>
            <person name="Fitzgerald M."/>
            <person name="Haas B."/>
            <person name="Abouelleil A."/>
            <person name="Alvarado L."/>
            <person name="Arachchi H.M."/>
            <person name="Berlin A.M."/>
            <person name="Chapman S.B."/>
            <person name="Dewar J."/>
            <person name="Goldberg J."/>
            <person name="Griggs A."/>
            <person name="Gujja S."/>
            <person name="Hansen M."/>
            <person name="Howarth C."/>
            <person name="Imamovic A."/>
            <person name="Larimer J."/>
            <person name="McCowan C."/>
            <person name="Murphy C."/>
            <person name="Neiman D."/>
            <person name="Pearson M."/>
            <person name="Priest M."/>
            <person name="Roberts A."/>
            <person name="Saif S."/>
            <person name="Shea T."/>
            <person name="Sisk P."/>
            <person name="Sykes S."/>
            <person name="Wortman J."/>
            <person name="Nusbaum C."/>
            <person name="Birren B."/>
        </authorList>
    </citation>
    <scope>NUCLEOTIDE SEQUENCE [LARGE SCALE GENOMIC DNA]</scope>
    <source>
        <strain evidence="3">Tanzania (2000708)</strain>
    </source>
</reference>
<protein>
    <recommendedName>
        <fullName evidence="4">Merozoite surface protein</fullName>
    </recommendedName>
</protein>
<sequence>MKKIVNIIFYILYLYIYKRNLVQNENVNKSNLRKGLSTNNSENGIKSLKDEDEHINIIGDDFSAFSYGGYPIYETTGSLGTGVESVKAIDGESGTSMDSKPKENKISTEPGADQVSIGLVNESDSSLENDKKKKENVKKEMLGTEKEGSPDSHDSSKEKLNLNDNSKWSDFLKNIVTFGGFGPTVVHDVSDTLSDISKDEVTQKTTKDIGSTLLDFFLPLPTKNTNTYEKKNENKNVSNVDSKTKSNEKGRPPTYSPILDDGIEFSGGLYFNEKKSTEENKQKNVLESVNLTSWDKEDIVKENEDVKDEKDEDDEEEEEKYENEIIKQPEDILDEEEVLEEEILEENKNDTVDTSDLEKKNIPDLSNDNNYYSLIYKNYKDNDKSEKTAQTLITALISLLNGKNELDATIRRLKHRFMEFFTYN</sequence>
<feature type="compositionally biased region" description="Basic and acidic residues" evidence="1">
    <location>
        <begin position="242"/>
        <end position="251"/>
    </location>
</feature>
<proteinExistence type="predicted"/>
<dbReference type="EMBL" id="KI926661">
    <property type="protein sequence ID" value="ETW33395.1"/>
    <property type="molecule type" value="Genomic_DNA"/>
</dbReference>
<organism evidence="2 3">
    <name type="scientific">Plasmodium falciparum Tanzania</name>
    <name type="common">2000708</name>
    <dbReference type="NCBI Taxonomy" id="1036725"/>
    <lineage>
        <taxon>Eukaryota</taxon>
        <taxon>Sar</taxon>
        <taxon>Alveolata</taxon>
        <taxon>Apicomplexa</taxon>
        <taxon>Aconoidasida</taxon>
        <taxon>Haemosporida</taxon>
        <taxon>Plasmodiidae</taxon>
        <taxon>Plasmodium</taxon>
        <taxon>Plasmodium (Laverania)</taxon>
    </lineage>
</organism>
<feature type="region of interest" description="Disordered" evidence="1">
    <location>
        <begin position="90"/>
        <end position="161"/>
    </location>
</feature>
<accession>A0A024VYU3</accession>
<evidence type="ECO:0000313" key="3">
    <source>
        <dbReference type="Proteomes" id="UP000030708"/>
    </source>
</evidence>
<evidence type="ECO:0008006" key="4">
    <source>
        <dbReference type="Google" id="ProtNLM"/>
    </source>
</evidence>
<gene>
    <name evidence="2" type="ORF">PFTANZ_05886</name>
</gene>
<dbReference type="InterPro" id="IPR010784">
    <property type="entry name" value="Merozoite_SPAM"/>
</dbReference>
<feature type="region of interest" description="Disordered" evidence="1">
    <location>
        <begin position="224"/>
        <end position="259"/>
    </location>
</feature>
<evidence type="ECO:0000256" key="1">
    <source>
        <dbReference type="SAM" id="MobiDB-lite"/>
    </source>
</evidence>
<evidence type="ECO:0000313" key="2">
    <source>
        <dbReference type="EMBL" id="ETW33395.1"/>
    </source>
</evidence>
<name>A0A024VYU3_PLAFA</name>
<feature type="compositionally biased region" description="Basic and acidic residues" evidence="1">
    <location>
        <begin position="300"/>
        <end position="309"/>
    </location>
</feature>
<dbReference type="Proteomes" id="UP000030708">
    <property type="component" value="Unassembled WGS sequence"/>
</dbReference>
<dbReference type="AlphaFoldDB" id="A0A024VYU3"/>
<feature type="compositionally biased region" description="Basic and acidic residues" evidence="1">
    <location>
        <begin position="128"/>
        <end position="161"/>
    </location>
</feature>